<reference evidence="1 2" key="1">
    <citation type="journal article" date="2022" name="DNA Res.">
        <title>Chromosomal-level genome assembly of the orchid tree Bauhinia variegata (Leguminosae; Cercidoideae) supports the allotetraploid origin hypothesis of Bauhinia.</title>
        <authorList>
            <person name="Zhong Y."/>
            <person name="Chen Y."/>
            <person name="Zheng D."/>
            <person name="Pang J."/>
            <person name="Liu Y."/>
            <person name="Luo S."/>
            <person name="Meng S."/>
            <person name="Qian L."/>
            <person name="Wei D."/>
            <person name="Dai S."/>
            <person name="Zhou R."/>
        </authorList>
    </citation>
    <scope>NUCLEOTIDE SEQUENCE [LARGE SCALE GENOMIC DNA]</scope>
    <source>
        <strain evidence="1">BV-YZ2020</strain>
    </source>
</reference>
<comment type="caution">
    <text evidence="1">The sequence shown here is derived from an EMBL/GenBank/DDBJ whole genome shotgun (WGS) entry which is preliminary data.</text>
</comment>
<dbReference type="Proteomes" id="UP000828941">
    <property type="component" value="Chromosome 1"/>
</dbReference>
<gene>
    <name evidence="1" type="ORF">L6164_000142</name>
</gene>
<sequence>MPISRCQIRNEYRLADPELYRASDKDDPEALLEGIDMAGLVGVLRQLGDVAEFAAEIFHDLHEEVMATSARGHGLMNRVQQLESEFPSIEKVFLSQTNHLSFFTNRGIDWHPNLRSEQNLVTHGDLPRFVMDSYEECRGPPRLFLLDKFDVAGAGACLKRYTDPSFFKMEVASSGSGVARAEVHREKRTRKGKKKGTHRRKGETTPDIAPTHAKLHQLLLEERLEDAYSDPARLIKLKRRQLNGSTVEAKTWKSYMKKFVESPSPDHKMVCETSILPLPVKSMSDDASETGVRILEISTISPMRRSLGNESACSSPTEQEIGLKPSSDMGRETDHRVKVHEHMDAGVMDEMFSNHLDVPQETELTVNGQKREGSIEEYHSDDPTSEVDNYLDALTTMDSEMETENEFRPKKSILHMQNVKDIGVKQEHQELQSRFSDSQSFVDSPKSDENSSFKRDRNGEHADQQKQFSDSRSVGTSTSDGNSSSKRDTHEEHMELQAHFSDSQSIGNLSTSDEFSSFNKDRSQFSQADSLSTMVENIQSNGYVAPMLLSHTKHYASEIEDTASNQKTQMVGSQKTNYVEFNMHEDTDTQAEEIPCSGQASSSSCLMTSDNIFLHSDPGATSSAVALSTEIQIDETRSDPVELHSRLFDDGDSDRVETMAAVPDALSLMKDDTCSAVSSEKDHLNKLDGGDTHFNSDALLETSNVAVLAPEDHCNYQSVVTVLSAEPQNKNSETFVAREISSPGERSICPSMGEVDLSAGDTLPLDVPDLKSEDCFLANQINLEDFSPVVETTSTRMHCSDLNHETTLDERDSEGVEVLYSDQQSNVEEISRMVHHDENSDSTYNVDAIEEDGRVAHPSSPVQENHKMVNDVITEQVQLEDRTLSAVPSVDCAENQASFVTASASDLISSPSSPSHNLENSQGTLPDSSDYCQMEMETNKVESTEIVELELEKRGNQLEPSSDMTFSNILSSPVSNVTCSQEFHSTFVDPREEIDVNEAIAGKSSTELVVQKVVIQLEVASANVQSSPKRSLSCDPSDLEISGNNLASSSEEKIQYGTFDKNVTMVRGFSEIDTQELDPKSLCQNDVFLNGKDAMSLSSYNHLESETPLELSLPSQVGQWDADCLLTDEENSTSDKLQPEQIQTSNELKQERSFHISSETAPEIHLDQPSSSESSQSAGKEINPDKHVMDPERPVLPDLFPKAAEANLEEMPPMPPMQWRMGKVQYASFAPQRESIEVNQASFQPTQPIGIDGKAQLGLLGSERESLQYHNPFLPFMSMEGDKLPHTSGFSLGVSGHPFAFPLQFPVMVNDANSQFNYLLLERSQIQNPFLTVPVISTGMPSHGYLATSEGEVIQHSNQPSLVPPPEGALEHDSPQAKPVDPSSQSTIDTSSDQQSLSNVEPLLENAAGHDSPQEKLAQPSSPLRTDASSEVKALQQSSGNGEVELRDPLPSSMSPPRTEAVQPGISLLPPAGEMELPSDTASLISMFEGQNPNGKPHNKLPRPRNPLIDAVAAHDKSKMRKVTERVRPQTPPKEEERDSLLEQIRTKSFNLKPAVLKRPSMQHGPRTNLKVAAILEKANAIRQALAPSDEDDDADSWSDS</sequence>
<evidence type="ECO:0000313" key="1">
    <source>
        <dbReference type="EMBL" id="KAI4356096.1"/>
    </source>
</evidence>
<organism evidence="1 2">
    <name type="scientific">Bauhinia variegata</name>
    <name type="common">Purple orchid tree</name>
    <name type="synonym">Phanera variegata</name>
    <dbReference type="NCBI Taxonomy" id="167791"/>
    <lineage>
        <taxon>Eukaryota</taxon>
        <taxon>Viridiplantae</taxon>
        <taxon>Streptophyta</taxon>
        <taxon>Embryophyta</taxon>
        <taxon>Tracheophyta</taxon>
        <taxon>Spermatophyta</taxon>
        <taxon>Magnoliopsida</taxon>
        <taxon>eudicotyledons</taxon>
        <taxon>Gunneridae</taxon>
        <taxon>Pentapetalae</taxon>
        <taxon>rosids</taxon>
        <taxon>fabids</taxon>
        <taxon>Fabales</taxon>
        <taxon>Fabaceae</taxon>
        <taxon>Cercidoideae</taxon>
        <taxon>Cercideae</taxon>
        <taxon>Bauhiniinae</taxon>
        <taxon>Bauhinia</taxon>
    </lineage>
</organism>
<accession>A0ACB9Q5K4</accession>
<evidence type="ECO:0000313" key="2">
    <source>
        <dbReference type="Proteomes" id="UP000828941"/>
    </source>
</evidence>
<protein>
    <submittedName>
        <fullName evidence="1">Uncharacterized protein</fullName>
    </submittedName>
</protein>
<keyword evidence="2" id="KW-1185">Reference proteome</keyword>
<name>A0ACB9Q5K4_BAUVA</name>
<proteinExistence type="predicted"/>
<dbReference type="EMBL" id="CM039426">
    <property type="protein sequence ID" value="KAI4356096.1"/>
    <property type="molecule type" value="Genomic_DNA"/>
</dbReference>